<dbReference type="InterPro" id="IPR019291">
    <property type="entry name" value="Host_attachment_protein"/>
</dbReference>
<dbReference type="Proteomes" id="UP000272778">
    <property type="component" value="Unassembled WGS sequence"/>
</dbReference>
<name>A0A3N6MK46_9BURK</name>
<keyword evidence="3" id="KW-1185">Reference proteome</keyword>
<evidence type="ECO:0000256" key="1">
    <source>
        <dbReference type="SAM" id="MobiDB-lite"/>
    </source>
</evidence>
<reference evidence="2 3" key="1">
    <citation type="submission" date="2018-11" db="EMBL/GenBank/DDBJ databases">
        <title>Paraburkholderia sp. DHOA04, isolated from soil.</title>
        <authorList>
            <person name="Gao Z.-H."/>
            <person name="Qiu L.-H."/>
            <person name="Fu J.-C."/>
        </authorList>
    </citation>
    <scope>NUCLEOTIDE SEQUENCE [LARGE SCALE GENOMIC DNA]</scope>
    <source>
        <strain evidence="2 3">DHOA04</strain>
    </source>
</reference>
<dbReference type="EMBL" id="RQIS01000014">
    <property type="protein sequence ID" value="RQH04149.1"/>
    <property type="molecule type" value="Genomic_DNA"/>
</dbReference>
<evidence type="ECO:0000313" key="3">
    <source>
        <dbReference type="Proteomes" id="UP000272778"/>
    </source>
</evidence>
<dbReference type="Pfam" id="PF10116">
    <property type="entry name" value="Host_attach"/>
    <property type="match status" value="1"/>
</dbReference>
<accession>A0A3N6MK46</accession>
<organism evidence="2 3">
    <name type="scientific">Paraburkholderia dinghuensis</name>
    <dbReference type="NCBI Taxonomy" id="2305225"/>
    <lineage>
        <taxon>Bacteria</taxon>
        <taxon>Pseudomonadati</taxon>
        <taxon>Pseudomonadota</taxon>
        <taxon>Betaproteobacteria</taxon>
        <taxon>Burkholderiales</taxon>
        <taxon>Burkholderiaceae</taxon>
        <taxon>Paraburkholderia</taxon>
    </lineage>
</organism>
<sequence length="167" mass="18117">MPLAATGHRSPGREENMSKTIWIVVANRVTARIFATDNPLGAIDEVETLLHPESRVLKQSLVSDRPGRTYDSAGPGRQASDPDTTQQEREATVFAAQIATTLAKARTEARYGTLVIAAAPAFLGVLRKALDTQTQNVVTLELDKDLAHLDARALRAHLPERLVRSAA</sequence>
<protein>
    <submittedName>
        <fullName evidence="2">Host attachment protein</fullName>
    </submittedName>
</protein>
<feature type="region of interest" description="Disordered" evidence="1">
    <location>
        <begin position="60"/>
        <end position="88"/>
    </location>
</feature>
<gene>
    <name evidence="2" type="ORF">D1Y85_18835</name>
</gene>
<evidence type="ECO:0000313" key="2">
    <source>
        <dbReference type="EMBL" id="RQH04149.1"/>
    </source>
</evidence>
<dbReference type="OrthoDB" id="329419at2"/>
<proteinExistence type="predicted"/>
<comment type="caution">
    <text evidence="2">The sequence shown here is derived from an EMBL/GenBank/DDBJ whole genome shotgun (WGS) entry which is preliminary data.</text>
</comment>
<dbReference type="AlphaFoldDB" id="A0A3N6MK46"/>